<dbReference type="NCBIfam" id="TIGR00996">
    <property type="entry name" value="Mtu_fam_mce"/>
    <property type="match status" value="1"/>
</dbReference>
<feature type="domain" description="Mammalian cell entry C-terminal" evidence="4">
    <location>
        <begin position="121"/>
        <end position="306"/>
    </location>
</feature>
<evidence type="ECO:0000313" key="5">
    <source>
        <dbReference type="EMBL" id="TWF95301.1"/>
    </source>
</evidence>
<evidence type="ECO:0000259" key="3">
    <source>
        <dbReference type="Pfam" id="PF02470"/>
    </source>
</evidence>
<keyword evidence="2" id="KW-0812">Transmembrane</keyword>
<evidence type="ECO:0000259" key="4">
    <source>
        <dbReference type="Pfam" id="PF11887"/>
    </source>
</evidence>
<dbReference type="Pfam" id="PF11887">
    <property type="entry name" value="Mce4_CUP1"/>
    <property type="match status" value="1"/>
</dbReference>
<comment type="caution">
    <text evidence="5">The sequence shown here is derived from an EMBL/GenBank/DDBJ whole genome shotgun (WGS) entry which is preliminary data.</text>
</comment>
<dbReference type="PANTHER" id="PTHR33371">
    <property type="entry name" value="INTERMEMBRANE PHOSPHOLIPID TRANSPORT SYSTEM BINDING PROTEIN MLAD-RELATED"/>
    <property type="match status" value="1"/>
</dbReference>
<keyword evidence="2" id="KW-1133">Transmembrane helix</keyword>
<dbReference type="InterPro" id="IPR052336">
    <property type="entry name" value="MlaD_Phospholipid_Transporter"/>
</dbReference>
<dbReference type="GO" id="GO:0005576">
    <property type="term" value="C:extracellular region"/>
    <property type="evidence" value="ECO:0007669"/>
    <property type="project" value="TreeGrafter"/>
</dbReference>
<dbReference type="InterPro" id="IPR005693">
    <property type="entry name" value="Mce"/>
</dbReference>
<accession>A0A561U7G1</accession>
<feature type="region of interest" description="Disordered" evidence="1">
    <location>
        <begin position="326"/>
        <end position="371"/>
    </location>
</feature>
<reference evidence="5 6" key="1">
    <citation type="submission" date="2019-06" db="EMBL/GenBank/DDBJ databases">
        <title>Sequencing the genomes of 1000 actinobacteria strains.</title>
        <authorList>
            <person name="Klenk H.-P."/>
        </authorList>
    </citation>
    <scope>NUCLEOTIDE SEQUENCE [LARGE SCALE GENOMIC DNA]</scope>
    <source>
        <strain evidence="5 6">DSM 46699</strain>
    </source>
</reference>
<dbReference type="EMBL" id="VIWX01000002">
    <property type="protein sequence ID" value="TWF95301.1"/>
    <property type="molecule type" value="Genomic_DNA"/>
</dbReference>
<dbReference type="AlphaFoldDB" id="A0A561U7G1"/>
<dbReference type="OrthoDB" id="4741753at2"/>
<feature type="region of interest" description="Disordered" evidence="1">
    <location>
        <begin position="111"/>
        <end position="134"/>
    </location>
</feature>
<dbReference type="Proteomes" id="UP000316184">
    <property type="component" value="Unassembled WGS sequence"/>
</dbReference>
<dbReference type="PANTHER" id="PTHR33371:SF16">
    <property type="entry name" value="MCE-FAMILY PROTEIN MCE3F"/>
    <property type="match status" value="1"/>
</dbReference>
<dbReference type="InterPro" id="IPR024516">
    <property type="entry name" value="Mce_C"/>
</dbReference>
<feature type="transmembrane region" description="Helical" evidence="2">
    <location>
        <begin position="12"/>
        <end position="31"/>
    </location>
</feature>
<name>A0A561U7G1_9PSEU</name>
<sequence length="371" mass="39321">MISKRVKVQIGAFVLIALVGITYVGATYAGLDRLVSSRGYTAIARFRDSGGIFTNAEVTYRGLPIGRVGPLRLTPEGIDVSLEIEDDAPKVPADTDAVVTNRSAVGEQYVDLRPRSDGGPHLGEGSVISSDRTSIPVPPEDLLANMDRTISSIPIGSLQTVVAELDLAFTGLNGPLGALLNDSHAYTRHATDHLPQTLDLITSGRTVLETQREHGAEIASFSHDLHLFAGQLRASDPDFRRVIGAAPDAAEQVSALLRESGPQLGELFANLLTTAEVYRTRLDGVEQLLVTYPSLAQGTKTTVPGDGRARFGLVLQSFDPFVCTRGYESTHQRPGNDLTEAPANGGAHCAEPPGSPTNVRGSARAGDPGPN</sequence>
<gene>
    <name evidence="5" type="ORF">FHU35_12295</name>
</gene>
<organism evidence="5 6">
    <name type="scientific">Saccharopolyspora dendranthemae</name>
    <dbReference type="NCBI Taxonomy" id="1181886"/>
    <lineage>
        <taxon>Bacteria</taxon>
        <taxon>Bacillati</taxon>
        <taxon>Actinomycetota</taxon>
        <taxon>Actinomycetes</taxon>
        <taxon>Pseudonocardiales</taxon>
        <taxon>Pseudonocardiaceae</taxon>
        <taxon>Saccharopolyspora</taxon>
    </lineage>
</organism>
<dbReference type="RefSeq" id="WP_145738302.1">
    <property type="nucleotide sequence ID" value="NZ_VIWX01000002.1"/>
</dbReference>
<evidence type="ECO:0000256" key="1">
    <source>
        <dbReference type="SAM" id="MobiDB-lite"/>
    </source>
</evidence>
<proteinExistence type="predicted"/>
<keyword evidence="6" id="KW-1185">Reference proteome</keyword>
<evidence type="ECO:0000256" key="2">
    <source>
        <dbReference type="SAM" id="Phobius"/>
    </source>
</evidence>
<feature type="domain" description="Mce/MlaD" evidence="3">
    <location>
        <begin position="38"/>
        <end position="114"/>
    </location>
</feature>
<dbReference type="InterPro" id="IPR003399">
    <property type="entry name" value="Mce/MlaD"/>
</dbReference>
<evidence type="ECO:0000313" key="6">
    <source>
        <dbReference type="Proteomes" id="UP000316184"/>
    </source>
</evidence>
<dbReference type="Pfam" id="PF02470">
    <property type="entry name" value="MlaD"/>
    <property type="match status" value="1"/>
</dbReference>
<keyword evidence="2" id="KW-0472">Membrane</keyword>
<protein>
    <submittedName>
        <fullName evidence="5">Phospholipid/cholesterol/gamma-HCH transport system substrate-binding protein</fullName>
    </submittedName>
</protein>